<name>A0A8S5UAW8_9CAUD</name>
<feature type="transmembrane region" description="Helical" evidence="1">
    <location>
        <begin position="85"/>
        <end position="105"/>
    </location>
</feature>
<evidence type="ECO:0000313" key="2">
    <source>
        <dbReference type="EMBL" id="DAF91625.1"/>
    </source>
</evidence>
<keyword evidence="1" id="KW-0812">Transmembrane</keyword>
<keyword evidence="1" id="KW-1133">Transmembrane helix</keyword>
<protein>
    <submittedName>
        <fullName evidence="2">Uncharacterized protein</fullName>
    </submittedName>
</protein>
<accession>A0A8S5UAW8</accession>
<keyword evidence="1" id="KW-0472">Membrane</keyword>
<evidence type="ECO:0000256" key="1">
    <source>
        <dbReference type="SAM" id="Phobius"/>
    </source>
</evidence>
<organism evidence="2">
    <name type="scientific">Siphoviridae sp. ctcK97</name>
    <dbReference type="NCBI Taxonomy" id="2825571"/>
    <lineage>
        <taxon>Viruses</taxon>
        <taxon>Duplodnaviria</taxon>
        <taxon>Heunggongvirae</taxon>
        <taxon>Uroviricota</taxon>
        <taxon>Caudoviricetes</taxon>
    </lineage>
</organism>
<proteinExistence type="predicted"/>
<dbReference type="Pfam" id="PF19880">
    <property type="entry name" value="DUF6353"/>
    <property type="match status" value="1"/>
</dbReference>
<sequence length="299" mass="33178">MSITTAFHTGMARISKHAPTILSVTASAGVVATGYLAWRAGTRFEDCEGRDWDRRKECIRNADQIADEDVHKIEMKNRILFILDTAYTCAPAAIVGAATITMIYFSNSISKKRLAAVGAAYTALQTAFDGYKKTMVDALGKETVEKIISPKLPNYDKTAEEILSSDNKSDAAAVADAVIASIADLSPYARIITEESSNCWDENEDYTSETLGAVQLWANRRLERKGHLFLNEVYDQLGLSRTREGSVVGWIKNSKDGDNYVSFGDYDANIYRVPSEDYSRVDSNFIVDFNVDGMIWDKI</sequence>
<feature type="transmembrane region" description="Helical" evidence="1">
    <location>
        <begin position="21"/>
        <end position="38"/>
    </location>
</feature>
<dbReference type="EMBL" id="BK016058">
    <property type="protein sequence ID" value="DAF91625.1"/>
    <property type="molecule type" value="Genomic_DNA"/>
</dbReference>
<reference evidence="2" key="1">
    <citation type="journal article" date="2021" name="Proc. Natl. Acad. Sci. U.S.A.">
        <title>A Catalog of Tens of Thousands of Viruses from Human Metagenomes Reveals Hidden Associations with Chronic Diseases.</title>
        <authorList>
            <person name="Tisza M.J."/>
            <person name="Buck C.B."/>
        </authorList>
    </citation>
    <scope>NUCLEOTIDE SEQUENCE</scope>
    <source>
        <strain evidence="2">CtcK97</strain>
    </source>
</reference>
<dbReference type="InterPro" id="IPR045933">
    <property type="entry name" value="DUF6353"/>
</dbReference>